<dbReference type="EMBL" id="LAZR01024405">
    <property type="protein sequence ID" value="KKL75242.1"/>
    <property type="molecule type" value="Genomic_DNA"/>
</dbReference>
<evidence type="ECO:0000313" key="1">
    <source>
        <dbReference type="EMBL" id="KKL75242.1"/>
    </source>
</evidence>
<organism evidence="1">
    <name type="scientific">marine sediment metagenome</name>
    <dbReference type="NCBI Taxonomy" id="412755"/>
    <lineage>
        <taxon>unclassified sequences</taxon>
        <taxon>metagenomes</taxon>
        <taxon>ecological metagenomes</taxon>
    </lineage>
</organism>
<feature type="non-terminal residue" evidence="1">
    <location>
        <position position="1"/>
    </location>
</feature>
<dbReference type="AlphaFoldDB" id="A0A0F9HJB8"/>
<gene>
    <name evidence="1" type="ORF">LCGC14_2056820</name>
</gene>
<accession>A0A0F9HJB8</accession>
<reference evidence="1" key="1">
    <citation type="journal article" date="2015" name="Nature">
        <title>Complex archaea that bridge the gap between prokaryotes and eukaryotes.</title>
        <authorList>
            <person name="Spang A."/>
            <person name="Saw J.H."/>
            <person name="Jorgensen S.L."/>
            <person name="Zaremba-Niedzwiedzka K."/>
            <person name="Martijn J."/>
            <person name="Lind A.E."/>
            <person name="van Eijk R."/>
            <person name="Schleper C."/>
            <person name="Guy L."/>
            <person name="Ettema T.J."/>
        </authorList>
    </citation>
    <scope>NUCLEOTIDE SEQUENCE</scope>
</reference>
<sequence length="48" mass="4871">TTADTLVARRDSLSIDRTDLPSGTYAFVGGTGDTPRIVGVAVVGPPVV</sequence>
<comment type="caution">
    <text evidence="1">The sequence shown here is derived from an EMBL/GenBank/DDBJ whole genome shotgun (WGS) entry which is preliminary data.</text>
</comment>
<name>A0A0F9HJB8_9ZZZZ</name>
<proteinExistence type="predicted"/>
<protein>
    <submittedName>
        <fullName evidence="1">Uncharacterized protein</fullName>
    </submittedName>
</protein>